<feature type="region of interest" description="Disordered" evidence="1">
    <location>
        <begin position="1"/>
        <end position="66"/>
    </location>
</feature>
<dbReference type="EMBL" id="JBHMFI010000001">
    <property type="protein sequence ID" value="MFB9073042.1"/>
    <property type="molecule type" value="Genomic_DNA"/>
</dbReference>
<feature type="compositionally biased region" description="Polar residues" evidence="1">
    <location>
        <begin position="1"/>
        <end position="10"/>
    </location>
</feature>
<evidence type="ECO:0000313" key="2">
    <source>
        <dbReference type="EMBL" id="MFB9073042.1"/>
    </source>
</evidence>
<proteinExistence type="predicted"/>
<gene>
    <name evidence="2" type="ORF">ACFFX0_18265</name>
</gene>
<dbReference type="Proteomes" id="UP001589575">
    <property type="component" value="Unassembled WGS sequence"/>
</dbReference>
<evidence type="ECO:0000256" key="1">
    <source>
        <dbReference type="SAM" id="MobiDB-lite"/>
    </source>
</evidence>
<organism evidence="2 3">
    <name type="scientific">Citricoccus parietis</name>
    <dbReference type="NCBI Taxonomy" id="592307"/>
    <lineage>
        <taxon>Bacteria</taxon>
        <taxon>Bacillati</taxon>
        <taxon>Actinomycetota</taxon>
        <taxon>Actinomycetes</taxon>
        <taxon>Micrococcales</taxon>
        <taxon>Micrococcaceae</taxon>
        <taxon>Citricoccus</taxon>
    </lineage>
</organism>
<keyword evidence="3" id="KW-1185">Reference proteome</keyword>
<accession>A0ABV5G281</accession>
<name>A0ABV5G281_9MICC</name>
<evidence type="ECO:0000313" key="3">
    <source>
        <dbReference type="Proteomes" id="UP001589575"/>
    </source>
</evidence>
<protein>
    <submittedName>
        <fullName evidence="2">Uncharacterized protein</fullName>
    </submittedName>
</protein>
<reference evidence="2 3" key="1">
    <citation type="submission" date="2024-09" db="EMBL/GenBank/DDBJ databases">
        <authorList>
            <person name="Sun Q."/>
            <person name="Mori K."/>
        </authorList>
    </citation>
    <scope>NUCLEOTIDE SEQUENCE [LARGE SCALE GENOMIC DNA]</scope>
    <source>
        <strain evidence="2 3">CCM 7609</strain>
    </source>
</reference>
<sequence>MNRGFSSRSRPSAHRITAGSGCHTGSSRSAPRPAARRPECAHRGRTPGPDWRRRCARPCPSATGAG</sequence>
<comment type="caution">
    <text evidence="2">The sequence shown here is derived from an EMBL/GenBank/DDBJ whole genome shotgun (WGS) entry which is preliminary data.</text>
</comment>